<reference evidence="3" key="2">
    <citation type="submission" date="2015-08" db="UniProtKB">
        <authorList>
            <consortium name="WormBaseParasite"/>
        </authorList>
    </citation>
    <scope>IDENTIFICATION</scope>
</reference>
<feature type="signal peptide" evidence="1">
    <location>
        <begin position="1"/>
        <end position="16"/>
    </location>
</feature>
<organism evidence="2 3">
    <name type="scientific">Strongyloides venezuelensis</name>
    <name type="common">Threadworm</name>
    <dbReference type="NCBI Taxonomy" id="75913"/>
    <lineage>
        <taxon>Eukaryota</taxon>
        <taxon>Metazoa</taxon>
        <taxon>Ecdysozoa</taxon>
        <taxon>Nematoda</taxon>
        <taxon>Chromadorea</taxon>
        <taxon>Rhabditida</taxon>
        <taxon>Tylenchina</taxon>
        <taxon>Panagrolaimomorpha</taxon>
        <taxon>Strongyloidoidea</taxon>
        <taxon>Strongyloididae</taxon>
        <taxon>Strongyloides</taxon>
    </lineage>
</organism>
<proteinExistence type="predicted"/>
<evidence type="ECO:0000313" key="3">
    <source>
        <dbReference type="WBParaSite" id="SVE_0000382550.1"/>
    </source>
</evidence>
<accession>A0A0K0ETV0</accession>
<reference evidence="2" key="1">
    <citation type="submission" date="2014-07" db="EMBL/GenBank/DDBJ databases">
        <authorList>
            <person name="Martin A.A"/>
            <person name="De Silva N."/>
        </authorList>
    </citation>
    <scope>NUCLEOTIDE SEQUENCE</scope>
</reference>
<sequence length="65" mass="7458">MFAVLIKLVILQLTIFKKISLENSINDVTLRVLSSCHLMIMFDKDLADWNIVKNDLVSPIVNLKE</sequence>
<name>A0A0K0ETV0_STRVS</name>
<evidence type="ECO:0000313" key="2">
    <source>
        <dbReference type="Proteomes" id="UP000035680"/>
    </source>
</evidence>
<dbReference type="WBParaSite" id="SVE_0000382550.1">
    <property type="protein sequence ID" value="SVE_0000382550.1"/>
    <property type="gene ID" value="SVE_0000382550"/>
</dbReference>
<protein>
    <submittedName>
        <fullName evidence="3">Uncharacterized protein</fullName>
    </submittedName>
</protein>
<evidence type="ECO:0000256" key="1">
    <source>
        <dbReference type="SAM" id="SignalP"/>
    </source>
</evidence>
<dbReference type="Proteomes" id="UP000035680">
    <property type="component" value="Unassembled WGS sequence"/>
</dbReference>
<keyword evidence="1" id="KW-0732">Signal</keyword>
<keyword evidence="2" id="KW-1185">Reference proteome</keyword>
<feature type="chain" id="PRO_5005328612" evidence="1">
    <location>
        <begin position="17"/>
        <end position="65"/>
    </location>
</feature>
<dbReference type="AlphaFoldDB" id="A0A0K0ETV0"/>